<reference evidence="2" key="1">
    <citation type="submission" date="2016-10" db="EMBL/GenBank/DDBJ databases">
        <title>Sequence of Gallionella enrichment culture.</title>
        <authorList>
            <person name="Poehlein A."/>
            <person name="Muehling M."/>
            <person name="Daniel R."/>
        </authorList>
    </citation>
    <scope>NUCLEOTIDE SEQUENCE</scope>
</reference>
<evidence type="ECO:0008006" key="3">
    <source>
        <dbReference type="Google" id="ProtNLM"/>
    </source>
</evidence>
<accession>A0A1J5R6D7</accession>
<dbReference type="Pfam" id="PF13822">
    <property type="entry name" value="ACC_epsilon"/>
    <property type="match status" value="1"/>
</dbReference>
<dbReference type="InterPro" id="IPR032716">
    <property type="entry name" value="ACC_epsilon"/>
</dbReference>
<dbReference type="EMBL" id="MLJW01000678">
    <property type="protein sequence ID" value="OIQ83717.1"/>
    <property type="molecule type" value="Genomic_DNA"/>
</dbReference>
<feature type="region of interest" description="Disordered" evidence="1">
    <location>
        <begin position="35"/>
        <end position="54"/>
    </location>
</feature>
<feature type="compositionally biased region" description="Low complexity" evidence="1">
    <location>
        <begin position="35"/>
        <end position="48"/>
    </location>
</feature>
<dbReference type="AlphaFoldDB" id="A0A1J5R6D7"/>
<protein>
    <recommendedName>
        <fullName evidence="3">Acyl-CoA carboxylase epsilon subunit</fullName>
    </recommendedName>
</protein>
<evidence type="ECO:0000256" key="1">
    <source>
        <dbReference type="SAM" id="MobiDB-lite"/>
    </source>
</evidence>
<organism evidence="2">
    <name type="scientific">mine drainage metagenome</name>
    <dbReference type="NCBI Taxonomy" id="410659"/>
    <lineage>
        <taxon>unclassified sequences</taxon>
        <taxon>metagenomes</taxon>
        <taxon>ecological metagenomes</taxon>
    </lineage>
</organism>
<evidence type="ECO:0000313" key="2">
    <source>
        <dbReference type="EMBL" id="OIQ83717.1"/>
    </source>
</evidence>
<sequence length="79" mass="8198">MSDERSQELVHVSVVRGAPDDAELAALVAGLVAASSSDDAPAGAAPSPWTDHARRLRRPGAAGTVALRGADTWRWSLHG</sequence>
<gene>
    <name evidence="2" type="ORF">GALL_344770</name>
</gene>
<proteinExistence type="predicted"/>
<comment type="caution">
    <text evidence="2">The sequence shown here is derived from an EMBL/GenBank/DDBJ whole genome shotgun (WGS) entry which is preliminary data.</text>
</comment>
<name>A0A1J5R6D7_9ZZZZ</name>
<dbReference type="GO" id="GO:0004658">
    <property type="term" value="F:propionyl-CoA carboxylase activity"/>
    <property type="evidence" value="ECO:0007669"/>
    <property type="project" value="InterPro"/>
</dbReference>
<dbReference type="GO" id="GO:0003989">
    <property type="term" value="F:acetyl-CoA carboxylase activity"/>
    <property type="evidence" value="ECO:0007669"/>
    <property type="project" value="InterPro"/>
</dbReference>